<evidence type="ECO:0000313" key="1">
    <source>
        <dbReference type="Proteomes" id="UP000887565"/>
    </source>
</evidence>
<accession>A0A915LBN7</accession>
<dbReference type="WBParaSite" id="nRc.2.0.1.t47196-RA">
    <property type="protein sequence ID" value="nRc.2.0.1.t47196-RA"/>
    <property type="gene ID" value="nRc.2.0.1.g47196"/>
</dbReference>
<dbReference type="AlphaFoldDB" id="A0A915LBN7"/>
<name>A0A915LBN7_ROMCU</name>
<protein>
    <submittedName>
        <fullName evidence="2">Uncharacterized protein</fullName>
    </submittedName>
</protein>
<dbReference type="Proteomes" id="UP000887565">
    <property type="component" value="Unplaced"/>
</dbReference>
<keyword evidence="1" id="KW-1185">Reference proteome</keyword>
<reference evidence="2" key="1">
    <citation type="submission" date="2022-11" db="UniProtKB">
        <authorList>
            <consortium name="WormBaseParasite"/>
        </authorList>
    </citation>
    <scope>IDENTIFICATION</scope>
</reference>
<evidence type="ECO:0000313" key="2">
    <source>
        <dbReference type="WBParaSite" id="nRc.2.0.1.t47196-RA"/>
    </source>
</evidence>
<proteinExistence type="predicted"/>
<organism evidence="1 2">
    <name type="scientific">Romanomermis culicivorax</name>
    <name type="common">Nematode worm</name>
    <dbReference type="NCBI Taxonomy" id="13658"/>
    <lineage>
        <taxon>Eukaryota</taxon>
        <taxon>Metazoa</taxon>
        <taxon>Ecdysozoa</taxon>
        <taxon>Nematoda</taxon>
        <taxon>Enoplea</taxon>
        <taxon>Dorylaimia</taxon>
        <taxon>Mermithida</taxon>
        <taxon>Mermithoidea</taxon>
        <taxon>Mermithidae</taxon>
        <taxon>Romanomermis</taxon>
    </lineage>
</organism>
<sequence length="147" mass="16904">MRDKFVRGTRGILLENLNIDYSKDLGELGVKAKAISSKVSSLNAKLKRKSSFYVSDQVECKNKTKTESYDSSYQVVEYDCESSFGKEYFLQNTKTTINGNSRSQTHEFDCCRRVFHKREAYVSSLLSVHGFVRIIMHCEAHLKINEL</sequence>